<evidence type="ECO:0000313" key="3">
    <source>
        <dbReference type="Proteomes" id="UP000215127"/>
    </source>
</evidence>
<protein>
    <submittedName>
        <fullName evidence="2">Uncharacterized protein</fullName>
    </submittedName>
</protein>
<accession>A0A1X7S2A4</accession>
<sequence length="134" mass="15177">MSRVYILTQTSYIHWKDHANEENKDMEILEVYPTAKAANQAAKEWVEETLDDGENECEDYGDGDIWTCRLNRPNQSHVVVAVVAKDLMGDVEDSEEEDDEEEEEGEDSDDEEDGQPDGGLEEASEPPTKRARQA</sequence>
<evidence type="ECO:0000313" key="2">
    <source>
        <dbReference type="EMBL" id="SMQ53660.1"/>
    </source>
</evidence>
<keyword evidence="3" id="KW-1185">Reference proteome</keyword>
<dbReference type="Proteomes" id="UP000215127">
    <property type="component" value="Chromosome 8"/>
</dbReference>
<proteinExistence type="predicted"/>
<gene>
    <name evidence="2" type="ORF">ZT3D7_G8814</name>
</gene>
<feature type="compositionally biased region" description="Acidic residues" evidence="1">
    <location>
        <begin position="89"/>
        <end position="124"/>
    </location>
</feature>
<dbReference type="AlphaFoldDB" id="A0A1X7S2A4"/>
<name>A0A1X7S2A4_ZYMT9</name>
<organism evidence="2 3">
    <name type="scientific">Zymoseptoria tritici (strain ST99CH_3D7)</name>
    <dbReference type="NCBI Taxonomy" id="1276538"/>
    <lineage>
        <taxon>Eukaryota</taxon>
        <taxon>Fungi</taxon>
        <taxon>Dikarya</taxon>
        <taxon>Ascomycota</taxon>
        <taxon>Pezizomycotina</taxon>
        <taxon>Dothideomycetes</taxon>
        <taxon>Dothideomycetidae</taxon>
        <taxon>Mycosphaerellales</taxon>
        <taxon>Mycosphaerellaceae</taxon>
        <taxon>Zymoseptoria</taxon>
    </lineage>
</organism>
<reference evidence="2 3" key="1">
    <citation type="submission" date="2016-06" db="EMBL/GenBank/DDBJ databases">
        <authorList>
            <person name="Kjaerup R.B."/>
            <person name="Dalgaard T.S."/>
            <person name="Juul-Madsen H.R."/>
        </authorList>
    </citation>
    <scope>NUCLEOTIDE SEQUENCE [LARGE SCALE GENOMIC DNA]</scope>
</reference>
<evidence type="ECO:0000256" key="1">
    <source>
        <dbReference type="SAM" id="MobiDB-lite"/>
    </source>
</evidence>
<feature type="region of interest" description="Disordered" evidence="1">
    <location>
        <begin position="87"/>
        <end position="134"/>
    </location>
</feature>
<dbReference type="EMBL" id="LT853699">
    <property type="protein sequence ID" value="SMQ53660.1"/>
    <property type="molecule type" value="Genomic_DNA"/>
</dbReference>